<proteinExistence type="predicted"/>
<sequence>MVGKTRHSSANKTWHPQCAGVREVVVRPGTARPTEQVSERGTGEGREPAGDEGFVVGQIRTTVDDVGRKRLTSDGKVGAAPLDESNEPLCIPRERASCCVYLPGMRWGWSPAMRREHQINVETNGTGKLRQLIDGGVGSSECGKMVGENLALAGKPNVALAMWRREGSGRSTRKCMIDETRIAREEQGQ</sequence>
<reference evidence="2" key="2">
    <citation type="submission" date="2020-11" db="EMBL/GenBank/DDBJ databases">
        <authorList>
            <consortium name="DOE Joint Genome Institute"/>
            <person name="Kuo A."/>
            <person name="Miyauchi S."/>
            <person name="Kiss E."/>
            <person name="Drula E."/>
            <person name="Kohler A."/>
            <person name="Sanchez-Garcia M."/>
            <person name="Andreopoulos B."/>
            <person name="Barry K.W."/>
            <person name="Bonito G."/>
            <person name="Buee M."/>
            <person name="Carver A."/>
            <person name="Chen C."/>
            <person name="Cichocki N."/>
            <person name="Clum A."/>
            <person name="Culley D."/>
            <person name="Crous P.W."/>
            <person name="Fauchery L."/>
            <person name="Girlanda M."/>
            <person name="Hayes R."/>
            <person name="Keri Z."/>
            <person name="Labutti K."/>
            <person name="Lipzen A."/>
            <person name="Lombard V."/>
            <person name="Magnuson J."/>
            <person name="Maillard F."/>
            <person name="Morin E."/>
            <person name="Murat C."/>
            <person name="Nolan M."/>
            <person name="Ohm R."/>
            <person name="Pangilinan J."/>
            <person name="Pereira M."/>
            <person name="Perotto S."/>
            <person name="Peter M."/>
            <person name="Riley R."/>
            <person name="Sitrit Y."/>
            <person name="Stielow B."/>
            <person name="Szollosi G."/>
            <person name="Zifcakova L."/>
            <person name="Stursova M."/>
            <person name="Spatafora J.W."/>
            <person name="Tedersoo L."/>
            <person name="Vaario L.-M."/>
            <person name="Yamada A."/>
            <person name="Yan M."/>
            <person name="Wang P."/>
            <person name="Xu J."/>
            <person name="Bruns T."/>
            <person name="Baldrian P."/>
            <person name="Vilgalys R."/>
            <person name="Henrissat B."/>
            <person name="Grigoriev I.V."/>
            <person name="Hibbett D."/>
            <person name="Nagy L.G."/>
            <person name="Martin F.M."/>
        </authorList>
    </citation>
    <scope>NUCLEOTIDE SEQUENCE</scope>
    <source>
        <strain evidence="2">UH-Tt-Lm1</strain>
    </source>
</reference>
<comment type="caution">
    <text evidence="2">The sequence shown here is derived from an EMBL/GenBank/DDBJ whole genome shotgun (WGS) entry which is preliminary data.</text>
</comment>
<feature type="compositionally biased region" description="Basic and acidic residues" evidence="1">
    <location>
        <begin position="37"/>
        <end position="49"/>
    </location>
</feature>
<name>A0A9P6H7S7_9AGAM</name>
<protein>
    <submittedName>
        <fullName evidence="2">Uncharacterized protein</fullName>
    </submittedName>
</protein>
<feature type="region of interest" description="Disordered" evidence="1">
    <location>
        <begin position="28"/>
        <end position="51"/>
    </location>
</feature>
<dbReference type="Proteomes" id="UP000736335">
    <property type="component" value="Unassembled WGS sequence"/>
</dbReference>
<reference evidence="2" key="1">
    <citation type="journal article" date="2020" name="Nat. Commun.">
        <title>Large-scale genome sequencing of mycorrhizal fungi provides insights into the early evolution of symbiotic traits.</title>
        <authorList>
            <person name="Miyauchi S."/>
            <person name="Kiss E."/>
            <person name="Kuo A."/>
            <person name="Drula E."/>
            <person name="Kohler A."/>
            <person name="Sanchez-Garcia M."/>
            <person name="Morin E."/>
            <person name="Andreopoulos B."/>
            <person name="Barry K.W."/>
            <person name="Bonito G."/>
            <person name="Buee M."/>
            <person name="Carver A."/>
            <person name="Chen C."/>
            <person name="Cichocki N."/>
            <person name="Clum A."/>
            <person name="Culley D."/>
            <person name="Crous P.W."/>
            <person name="Fauchery L."/>
            <person name="Girlanda M."/>
            <person name="Hayes R.D."/>
            <person name="Keri Z."/>
            <person name="LaButti K."/>
            <person name="Lipzen A."/>
            <person name="Lombard V."/>
            <person name="Magnuson J."/>
            <person name="Maillard F."/>
            <person name="Murat C."/>
            <person name="Nolan M."/>
            <person name="Ohm R.A."/>
            <person name="Pangilinan J."/>
            <person name="Pereira M.F."/>
            <person name="Perotto S."/>
            <person name="Peter M."/>
            <person name="Pfister S."/>
            <person name="Riley R."/>
            <person name="Sitrit Y."/>
            <person name="Stielow J.B."/>
            <person name="Szollosi G."/>
            <person name="Zifcakova L."/>
            <person name="Stursova M."/>
            <person name="Spatafora J.W."/>
            <person name="Tedersoo L."/>
            <person name="Vaario L.M."/>
            <person name="Yamada A."/>
            <person name="Yan M."/>
            <person name="Wang P."/>
            <person name="Xu J."/>
            <person name="Bruns T."/>
            <person name="Baldrian P."/>
            <person name="Vilgalys R."/>
            <person name="Dunand C."/>
            <person name="Henrissat B."/>
            <person name="Grigoriev I.V."/>
            <person name="Hibbett D."/>
            <person name="Nagy L.G."/>
            <person name="Martin F.M."/>
        </authorList>
    </citation>
    <scope>NUCLEOTIDE SEQUENCE</scope>
    <source>
        <strain evidence="2">UH-Tt-Lm1</strain>
    </source>
</reference>
<evidence type="ECO:0000256" key="1">
    <source>
        <dbReference type="SAM" id="MobiDB-lite"/>
    </source>
</evidence>
<evidence type="ECO:0000313" key="2">
    <source>
        <dbReference type="EMBL" id="KAF9780941.1"/>
    </source>
</evidence>
<dbReference type="AlphaFoldDB" id="A0A9P6H7S7"/>
<gene>
    <name evidence="2" type="ORF">BJ322DRAFT_1023620</name>
</gene>
<organism evidence="2 3">
    <name type="scientific">Thelephora terrestris</name>
    <dbReference type="NCBI Taxonomy" id="56493"/>
    <lineage>
        <taxon>Eukaryota</taxon>
        <taxon>Fungi</taxon>
        <taxon>Dikarya</taxon>
        <taxon>Basidiomycota</taxon>
        <taxon>Agaricomycotina</taxon>
        <taxon>Agaricomycetes</taxon>
        <taxon>Thelephorales</taxon>
        <taxon>Thelephoraceae</taxon>
        <taxon>Thelephora</taxon>
    </lineage>
</organism>
<accession>A0A9P6H7S7</accession>
<keyword evidence="3" id="KW-1185">Reference proteome</keyword>
<dbReference type="EMBL" id="WIUZ02000015">
    <property type="protein sequence ID" value="KAF9780941.1"/>
    <property type="molecule type" value="Genomic_DNA"/>
</dbReference>
<evidence type="ECO:0000313" key="3">
    <source>
        <dbReference type="Proteomes" id="UP000736335"/>
    </source>
</evidence>